<dbReference type="SUPFAM" id="SSF53187">
    <property type="entry name" value="Zn-dependent exopeptidases"/>
    <property type="match status" value="1"/>
</dbReference>
<organism evidence="1 2">
    <name type="scientific">Paenibacillus hemerocallicola</name>
    <dbReference type="NCBI Taxonomy" id="1172614"/>
    <lineage>
        <taxon>Bacteria</taxon>
        <taxon>Bacillati</taxon>
        <taxon>Bacillota</taxon>
        <taxon>Bacilli</taxon>
        <taxon>Bacillales</taxon>
        <taxon>Paenibacillaceae</taxon>
        <taxon>Paenibacillus</taxon>
    </lineage>
</organism>
<evidence type="ECO:0000313" key="2">
    <source>
        <dbReference type="Proteomes" id="UP000307943"/>
    </source>
</evidence>
<dbReference type="EMBL" id="VDCQ01000014">
    <property type="protein sequence ID" value="TNJ66009.1"/>
    <property type="molecule type" value="Genomic_DNA"/>
</dbReference>
<reference evidence="1 2" key="1">
    <citation type="submission" date="2019-05" db="EMBL/GenBank/DDBJ databases">
        <title>We sequenced the genome of Paenibacillus hemerocallicola KCTC 33185 for further insight into its adaptation and study the phylogeny of Paenibacillus.</title>
        <authorList>
            <person name="Narsing Rao M.P."/>
        </authorList>
    </citation>
    <scope>NUCLEOTIDE SEQUENCE [LARGE SCALE GENOMIC DNA]</scope>
    <source>
        <strain evidence="1 2">KCTC 33185</strain>
    </source>
</reference>
<dbReference type="AlphaFoldDB" id="A0A5C4TC23"/>
<sequence>MENRAFLSRPHQLEQKLAQWKEQAGDRLRLDYEMSYSGHKVYGITLSDWSVPQSDKVAVYAAQPHAHEPATTAGMIDVIEQLVFGRHTTGSATSLDVEKVLAKTIVTFNPIGNPLGSDRSRYDYYDGSQIPNERFWCIMFGEDPDRPGKQWHRYDVFDTREVKAPDPIGIVYEPVDDFRHVEPNRSQLSSYSRLFRRMDAQYRYLYWLDLHQTEFVNSPTQCCILLPLKDAAPQSLHEGNVAWAEEITQAWQEAGYTTISPKHTSYTGVQAEYFRQNWGKVHQRMNRITTEVKNNGADFPADKQMAAEALAIETTLRRLIG</sequence>
<evidence type="ECO:0000313" key="1">
    <source>
        <dbReference type="EMBL" id="TNJ66009.1"/>
    </source>
</evidence>
<comment type="caution">
    <text evidence="1">The sequence shown here is derived from an EMBL/GenBank/DDBJ whole genome shotgun (WGS) entry which is preliminary data.</text>
</comment>
<dbReference type="RefSeq" id="WP_139602550.1">
    <property type="nucleotide sequence ID" value="NZ_VDCQ01000014.1"/>
</dbReference>
<protein>
    <recommendedName>
        <fullName evidence="3">Peptidase M14 carboxypeptidase A domain-containing protein</fullName>
    </recommendedName>
</protein>
<evidence type="ECO:0008006" key="3">
    <source>
        <dbReference type="Google" id="ProtNLM"/>
    </source>
</evidence>
<dbReference type="Proteomes" id="UP000307943">
    <property type="component" value="Unassembled WGS sequence"/>
</dbReference>
<gene>
    <name evidence="1" type="ORF">FE784_12605</name>
</gene>
<dbReference type="OrthoDB" id="2573888at2"/>
<dbReference type="Gene3D" id="3.40.630.10">
    <property type="entry name" value="Zn peptidases"/>
    <property type="match status" value="1"/>
</dbReference>
<proteinExistence type="predicted"/>
<keyword evidence="2" id="KW-1185">Reference proteome</keyword>
<name>A0A5C4TC23_9BACL</name>
<accession>A0A5C4TC23</accession>